<reference evidence="1 2" key="1">
    <citation type="submission" date="2020-08" db="EMBL/GenBank/DDBJ databases">
        <title>Genomic Encyclopedia of Type Strains, Phase IV (KMG-IV): sequencing the most valuable type-strain genomes for metagenomic binning, comparative biology and taxonomic classification.</title>
        <authorList>
            <person name="Goeker M."/>
        </authorList>
    </citation>
    <scope>NUCLEOTIDE SEQUENCE [LARGE SCALE GENOMIC DNA]</scope>
    <source>
        <strain evidence="1 2">DSM 25895</strain>
    </source>
</reference>
<dbReference type="AlphaFoldDB" id="A0A840Y4G1"/>
<accession>A0A840Y4G1</accession>
<keyword evidence="2" id="KW-1185">Reference proteome</keyword>
<evidence type="ECO:0000313" key="2">
    <source>
        <dbReference type="Proteomes" id="UP000562254"/>
    </source>
</evidence>
<gene>
    <name evidence="1" type="ORF">FHS88_000890</name>
</gene>
<protein>
    <submittedName>
        <fullName evidence="1">Uncharacterized protein</fullName>
    </submittedName>
</protein>
<sequence length="40" mass="4001">MLDFMAHVAVGLGSDLIRDAVLGGAGFGDSLAAGRQVRGV</sequence>
<dbReference type="EMBL" id="JACIJE010000002">
    <property type="protein sequence ID" value="MBB5688774.1"/>
    <property type="molecule type" value="Genomic_DNA"/>
</dbReference>
<name>A0A840Y4G1_9PROT</name>
<evidence type="ECO:0000313" key="1">
    <source>
        <dbReference type="EMBL" id="MBB5688774.1"/>
    </source>
</evidence>
<dbReference type="RefSeq" id="WP_272872796.1">
    <property type="nucleotide sequence ID" value="NZ_JAAEDJ010000010.1"/>
</dbReference>
<dbReference type="Proteomes" id="UP000562254">
    <property type="component" value="Unassembled WGS sequence"/>
</dbReference>
<proteinExistence type="predicted"/>
<comment type="caution">
    <text evidence="1">The sequence shown here is derived from an EMBL/GenBank/DDBJ whole genome shotgun (WGS) entry which is preliminary data.</text>
</comment>
<organism evidence="1 2">
    <name type="scientific">Neoroseomonas alkaliterrae</name>
    <dbReference type="NCBI Taxonomy" id="1452450"/>
    <lineage>
        <taxon>Bacteria</taxon>
        <taxon>Pseudomonadati</taxon>
        <taxon>Pseudomonadota</taxon>
        <taxon>Alphaproteobacteria</taxon>
        <taxon>Acetobacterales</taxon>
        <taxon>Acetobacteraceae</taxon>
        <taxon>Neoroseomonas</taxon>
    </lineage>
</organism>